<evidence type="ECO:0008006" key="3">
    <source>
        <dbReference type="Google" id="ProtNLM"/>
    </source>
</evidence>
<accession>A0A0R2H392</accession>
<dbReference type="EMBL" id="JQBM01000001">
    <property type="protein sequence ID" value="KRN46859.1"/>
    <property type="molecule type" value="Genomic_DNA"/>
</dbReference>
<dbReference type="GO" id="GO:0009295">
    <property type="term" value="C:nucleoid"/>
    <property type="evidence" value="ECO:0007669"/>
    <property type="project" value="InterPro"/>
</dbReference>
<dbReference type="Proteomes" id="UP000051992">
    <property type="component" value="Unassembled WGS sequence"/>
</dbReference>
<organism evidence="1 2">
    <name type="scientific">Weissella viridescens</name>
    <name type="common">Lactobacillus viridescens</name>
    <dbReference type="NCBI Taxonomy" id="1629"/>
    <lineage>
        <taxon>Bacteria</taxon>
        <taxon>Bacillati</taxon>
        <taxon>Bacillota</taxon>
        <taxon>Bacilli</taxon>
        <taxon>Lactobacillales</taxon>
        <taxon>Lactobacillaceae</taxon>
        <taxon>Weissella</taxon>
    </lineage>
</organism>
<sequence length="334" mass="37384">MIIKHAILHILDKDAGNLIASQSEMDISNIQIHEYLKGILTKFESGDYKPGELNDSDYIAKMISDDNPDNFVEKTTALADKLFSIVAPAENVPAGDLLCVEYANGTDDYFAMLKLNLVPHYTHTIDYEGDDLVNKLVLNRSILPDPTQTAQEGIIINLMTGSFQLVEKQYLIDGHRINYFSQNFLEIDPETSARDNIKTIKNAVKHVADKFDVPEHEALSTTQNAIFKNLQEKEGAIKVSDIGDAVFAGNMSAQTAYQEITKEQSLDESIDIPNAAKYEKKYQVQRFKLDSGIEITIPIDIYQDKSKVEFVNNPDGTQTLLLKDIGAIMNKFNS</sequence>
<comment type="caution">
    <text evidence="1">The sequence shown here is derived from an EMBL/GenBank/DDBJ whole genome shotgun (WGS) entry which is preliminary data.</text>
</comment>
<dbReference type="PATRIC" id="fig|1629.5.peg.126"/>
<reference evidence="1 2" key="1">
    <citation type="journal article" date="2015" name="Genome Announc.">
        <title>Expanding the biotechnology potential of lactobacilli through comparative genomics of 213 strains and associated genera.</title>
        <authorList>
            <person name="Sun Z."/>
            <person name="Harris H.M."/>
            <person name="McCann A."/>
            <person name="Guo C."/>
            <person name="Argimon S."/>
            <person name="Zhang W."/>
            <person name="Yang X."/>
            <person name="Jeffery I.B."/>
            <person name="Cooney J.C."/>
            <person name="Kagawa T.F."/>
            <person name="Liu W."/>
            <person name="Song Y."/>
            <person name="Salvetti E."/>
            <person name="Wrobel A."/>
            <person name="Rasinkangas P."/>
            <person name="Parkhill J."/>
            <person name="Rea M.C."/>
            <person name="O'Sullivan O."/>
            <person name="Ritari J."/>
            <person name="Douillard F.P."/>
            <person name="Paul Ross R."/>
            <person name="Yang R."/>
            <person name="Briner A.E."/>
            <person name="Felis G.E."/>
            <person name="de Vos W.M."/>
            <person name="Barrangou R."/>
            <person name="Klaenhammer T.R."/>
            <person name="Caufield P.W."/>
            <person name="Cui Y."/>
            <person name="Zhang H."/>
            <person name="O'Toole P.W."/>
        </authorList>
    </citation>
    <scope>NUCLEOTIDE SEQUENCE [LARGE SCALE GENOMIC DNA]</scope>
    <source>
        <strain evidence="1 2">DSM 20410</strain>
    </source>
</reference>
<keyword evidence="2" id="KW-1185">Reference proteome</keyword>
<dbReference type="OrthoDB" id="3171075at2"/>
<dbReference type="InterPro" id="IPR007358">
    <property type="entry name" value="Nucleoid_associated_NdpA"/>
</dbReference>
<dbReference type="Pfam" id="PF04245">
    <property type="entry name" value="NA37"/>
    <property type="match status" value="1"/>
</dbReference>
<name>A0A0R2H392_WEIVI</name>
<proteinExistence type="predicted"/>
<dbReference type="RefSeq" id="WP_057743570.1">
    <property type="nucleotide sequence ID" value="NZ_BJLU01000001.1"/>
</dbReference>
<dbReference type="AlphaFoldDB" id="A0A0R2H392"/>
<evidence type="ECO:0000313" key="2">
    <source>
        <dbReference type="Proteomes" id="UP000051992"/>
    </source>
</evidence>
<evidence type="ECO:0000313" key="1">
    <source>
        <dbReference type="EMBL" id="KRN46859.1"/>
    </source>
</evidence>
<protein>
    <recommendedName>
        <fullName evidence="3">Nucleoid-associated protein</fullName>
    </recommendedName>
</protein>
<gene>
    <name evidence="1" type="ORF">IV50_GL000123</name>
</gene>